<evidence type="ECO:0000313" key="2">
    <source>
        <dbReference type="Proteomes" id="UP001597244"/>
    </source>
</evidence>
<accession>A0ABW4DLA2</accession>
<keyword evidence="2" id="KW-1185">Reference proteome</keyword>
<dbReference type="Gene3D" id="3.30.460.40">
    <property type="match status" value="1"/>
</dbReference>
<proteinExistence type="predicted"/>
<organism evidence="1 2">
    <name type="scientific">Lapidilactobacillus mulanensis</name>
    <dbReference type="NCBI Taxonomy" id="2485999"/>
    <lineage>
        <taxon>Bacteria</taxon>
        <taxon>Bacillati</taxon>
        <taxon>Bacillota</taxon>
        <taxon>Bacilli</taxon>
        <taxon>Lactobacillales</taxon>
        <taxon>Lactobacillaceae</taxon>
        <taxon>Lapidilactobacillus</taxon>
    </lineage>
</organism>
<dbReference type="InterPro" id="IPR019646">
    <property type="entry name" value="Aminoglyc_AdlTrfase"/>
</dbReference>
<dbReference type="Pfam" id="PF10706">
    <property type="entry name" value="Aminoglyc_resit"/>
    <property type="match status" value="1"/>
</dbReference>
<dbReference type="RefSeq" id="WP_225417341.1">
    <property type="nucleotide sequence ID" value="NZ_JBHTOF010000009.1"/>
</dbReference>
<comment type="caution">
    <text evidence="1">The sequence shown here is derived from an EMBL/GenBank/DDBJ whole genome shotgun (WGS) entry which is preliminary data.</text>
</comment>
<dbReference type="EMBL" id="JBHTOF010000009">
    <property type="protein sequence ID" value="MFD1464553.1"/>
    <property type="molecule type" value="Genomic_DNA"/>
</dbReference>
<reference evidence="2" key="1">
    <citation type="journal article" date="2019" name="Int. J. Syst. Evol. Microbiol.">
        <title>The Global Catalogue of Microorganisms (GCM) 10K type strain sequencing project: providing services to taxonomists for standard genome sequencing and annotation.</title>
        <authorList>
            <consortium name="The Broad Institute Genomics Platform"/>
            <consortium name="The Broad Institute Genome Sequencing Center for Infectious Disease"/>
            <person name="Wu L."/>
            <person name="Ma J."/>
        </authorList>
    </citation>
    <scope>NUCLEOTIDE SEQUENCE [LARGE SCALE GENOMIC DNA]</scope>
    <source>
        <strain evidence="2">CCM 8951</strain>
    </source>
</reference>
<gene>
    <name evidence="1" type="ORF">ACFQ4L_00390</name>
</gene>
<evidence type="ECO:0000313" key="1">
    <source>
        <dbReference type="EMBL" id="MFD1464553.1"/>
    </source>
</evidence>
<sequence>MDNHVEQVSEETLFHILDLFEEVATPFWLDGGWGVDVVTGRQHQSHRNVDIDFNARYTETVVSKLKALGYVVEVDWMPARMELKHGKYGYLGIHPIAFNADGSVTQANPQGGKFIFQKEWFTSTDYQDRGIPCVSKEAQLIFH</sequence>
<name>A0ABW4DLA2_9LACO</name>
<protein>
    <submittedName>
        <fullName evidence="1">Nucleotidyltransferase domain-containing protein</fullName>
    </submittedName>
</protein>
<dbReference type="Proteomes" id="UP001597244">
    <property type="component" value="Unassembled WGS sequence"/>
</dbReference>